<evidence type="ECO:0000313" key="4">
    <source>
        <dbReference type="Proteomes" id="UP001154114"/>
    </source>
</evidence>
<dbReference type="GO" id="GO:0099518">
    <property type="term" value="P:vesicle cytoskeletal trafficking"/>
    <property type="evidence" value="ECO:0007669"/>
    <property type="project" value="TreeGrafter"/>
</dbReference>
<name>A0A9P0FV16_CHRIL</name>
<feature type="compositionally biased region" description="Low complexity" evidence="2">
    <location>
        <begin position="766"/>
        <end position="780"/>
    </location>
</feature>
<gene>
    <name evidence="3" type="ORF">CINC_LOCUS8855</name>
</gene>
<feature type="coiled-coil region" evidence="1">
    <location>
        <begin position="913"/>
        <end position="940"/>
    </location>
</feature>
<reference evidence="3" key="1">
    <citation type="submission" date="2021-12" db="EMBL/GenBank/DDBJ databases">
        <authorList>
            <person name="King R."/>
        </authorList>
    </citation>
    <scope>NUCLEOTIDE SEQUENCE</scope>
</reference>
<evidence type="ECO:0008006" key="5">
    <source>
        <dbReference type="Google" id="ProtNLM"/>
    </source>
</evidence>
<keyword evidence="4" id="KW-1185">Reference proteome</keyword>
<dbReference type="PANTHER" id="PTHR18911">
    <property type="entry name" value="CTCL TUMOR ANTIGEN HD-CL-01"/>
    <property type="match status" value="1"/>
</dbReference>
<organism evidence="3 4">
    <name type="scientific">Chrysodeixis includens</name>
    <name type="common">Soybean looper</name>
    <name type="synonym">Pseudoplusia includens</name>
    <dbReference type="NCBI Taxonomy" id="689277"/>
    <lineage>
        <taxon>Eukaryota</taxon>
        <taxon>Metazoa</taxon>
        <taxon>Ecdysozoa</taxon>
        <taxon>Arthropoda</taxon>
        <taxon>Hexapoda</taxon>
        <taxon>Insecta</taxon>
        <taxon>Pterygota</taxon>
        <taxon>Neoptera</taxon>
        <taxon>Endopterygota</taxon>
        <taxon>Lepidoptera</taxon>
        <taxon>Glossata</taxon>
        <taxon>Ditrysia</taxon>
        <taxon>Noctuoidea</taxon>
        <taxon>Noctuidae</taxon>
        <taxon>Plusiinae</taxon>
        <taxon>Chrysodeixis</taxon>
    </lineage>
</organism>
<sequence length="941" mass="104083">MSTEIDENGVHIGSVDVSLKVKENGSMVENICDSGLDTLDSCSAAFPASDSDVSPTKNVLDNEFGRGTSSDSLSNESSLSSPAADDIPDNLSFEYQKDNEITKEIINEGTNVCGSGENDSSSYKQTEFDDRPLTTSTVSLNEHKSENNVMCKSPLSKSAENISNISYNEPNITSTDKELNADKILSEFVNQKVKASAVQKIPETLANIDPKYTRIPKELLSQDIGSIVKNVHGIFSSVSGSLKSAYTHRTVYAQKPVKNTKNLPNGKVMNDIFEDENTESQEIPEKIEKPNFESPIMTVEIPTIKSLDSDDSESGDTKKDVLRLQIESLERLLAEQRKENGSLRERVKQQCDDLQQKDLTFKELEVKLDLMGKRVEHAEREKDAAVMRYASVECAAIEARRAADTAGRAEKAALAEVELLGGKLKSAHAEKQRICQLYDDKCHELMSSEREIAKLREDLRELDGRLKWTQSKLRVEMDAYKETSERAEKLTQQVTELEAAKDAAVVNATDSVKAKQFESELKECRAALILCRHERDELERKLSVTTQQLDACTKERDSSNAALARSTAEVEQLKESNLRLEEEAAELAALRAKAALADTLSAQLQRETERATQAEEALSVERAVAETCGRREAAALEHAARLTASHVAHSAAASRHEAEARALGVDNASLRERIATLEGECTRLHAALAEETERRNKENRVLARKVAELTEDVAEANKKLEWEKGENGVLKKKHTSAIKELNRELQRAMKRCEQLEAKLPQQLAPSTRTGSISSLSSGESAPQEERLQNGHSEALPDIQVREPDRQTLIERIVSLQRAAARRSERCEFLEEHSRQLTAELRAKARLLRHLLCELPAGAVTSSQRDANKKEIARLGGGAMAAVWGGDTAGLPAELAVEMTRRLQAVLEDTLLKNITLKENMDTLGAEISRLKEQLKAASEAK</sequence>
<dbReference type="Proteomes" id="UP001154114">
    <property type="component" value="Chromosome 28"/>
</dbReference>
<evidence type="ECO:0000256" key="1">
    <source>
        <dbReference type="SAM" id="Coils"/>
    </source>
</evidence>
<dbReference type="OrthoDB" id="5583482at2759"/>
<accession>A0A9P0FV16</accession>
<dbReference type="GO" id="GO:0031267">
    <property type="term" value="F:small GTPase binding"/>
    <property type="evidence" value="ECO:0007669"/>
    <property type="project" value="TreeGrafter"/>
</dbReference>
<feature type="region of interest" description="Disordered" evidence="2">
    <location>
        <begin position="46"/>
        <end position="90"/>
    </location>
</feature>
<feature type="coiled-coil region" evidence="1">
    <location>
        <begin position="438"/>
        <end position="617"/>
    </location>
</feature>
<evidence type="ECO:0000256" key="2">
    <source>
        <dbReference type="SAM" id="MobiDB-lite"/>
    </source>
</evidence>
<keyword evidence="1" id="KW-0175">Coiled coil</keyword>
<proteinExistence type="predicted"/>
<dbReference type="AlphaFoldDB" id="A0A9P0FV16"/>
<feature type="coiled-coil region" evidence="1">
    <location>
        <begin position="319"/>
        <end position="381"/>
    </location>
</feature>
<dbReference type="GO" id="GO:0005802">
    <property type="term" value="C:trans-Golgi network"/>
    <property type="evidence" value="ECO:0007669"/>
    <property type="project" value="TreeGrafter"/>
</dbReference>
<feature type="compositionally biased region" description="Low complexity" evidence="2">
    <location>
        <begin position="69"/>
        <end position="81"/>
    </location>
</feature>
<feature type="region of interest" description="Disordered" evidence="2">
    <location>
        <begin position="757"/>
        <end position="801"/>
    </location>
</feature>
<dbReference type="PANTHER" id="PTHR18911:SF5">
    <property type="entry name" value="COILED-COIL DOMAIN-CONTAINING PROTEIN 186"/>
    <property type="match status" value="1"/>
</dbReference>
<dbReference type="InterPro" id="IPR038830">
    <property type="entry name" value="CCDC186"/>
</dbReference>
<evidence type="ECO:0000313" key="3">
    <source>
        <dbReference type="EMBL" id="CAH0599585.1"/>
    </source>
</evidence>
<dbReference type="EMBL" id="LR824031">
    <property type="protein sequence ID" value="CAH0599585.1"/>
    <property type="molecule type" value="Genomic_DNA"/>
</dbReference>
<protein>
    <recommendedName>
        <fullName evidence="5">Coiled-coil domain-containing protein 186</fullName>
    </recommendedName>
</protein>